<dbReference type="GO" id="GO:0022625">
    <property type="term" value="C:cytosolic large ribosomal subunit"/>
    <property type="evidence" value="ECO:0007669"/>
    <property type="project" value="TreeGrafter"/>
</dbReference>
<feature type="non-terminal residue" evidence="3">
    <location>
        <position position="1"/>
    </location>
</feature>
<dbReference type="GO" id="GO:0003723">
    <property type="term" value="F:RNA binding"/>
    <property type="evidence" value="ECO:0007669"/>
    <property type="project" value="TreeGrafter"/>
</dbReference>
<dbReference type="InterPro" id="IPR036919">
    <property type="entry name" value="Ribo_uL30_ferredoxin-like_sf"/>
</dbReference>
<dbReference type="PANTHER" id="PTHR11524">
    <property type="entry name" value="60S RIBOSOMAL PROTEIN L7"/>
    <property type="match status" value="1"/>
</dbReference>
<comment type="similarity">
    <text evidence="1">Belongs to the universal ribosomal protein uL30 family.</text>
</comment>
<evidence type="ECO:0000313" key="3">
    <source>
        <dbReference type="EMBL" id="KAF4750148.1"/>
    </source>
</evidence>
<feature type="domain" description="Large ribosomal subunit protein uL30-like ferredoxin-like fold" evidence="2">
    <location>
        <begin position="1"/>
        <end position="35"/>
    </location>
</feature>
<sequence length="58" mass="6292">VFVVRLAGINKLAPKPRKILQLLRLRQLNNGVFVKVFGDSQSSGYRVSGAGLVIANGR</sequence>
<dbReference type="GO" id="GO:0003735">
    <property type="term" value="F:structural constituent of ribosome"/>
    <property type="evidence" value="ECO:0007669"/>
    <property type="project" value="TreeGrafter"/>
</dbReference>
<name>A0A7J6TY07_PEROL</name>
<dbReference type="EMBL" id="JABANO010007408">
    <property type="protein sequence ID" value="KAF4750148.1"/>
    <property type="molecule type" value="Genomic_DNA"/>
</dbReference>
<reference evidence="3 4" key="1">
    <citation type="submission" date="2020-04" db="EMBL/GenBank/DDBJ databases">
        <title>Perkinsus olseni comparative genomics.</title>
        <authorList>
            <person name="Bogema D.R."/>
        </authorList>
    </citation>
    <scope>NUCLEOTIDE SEQUENCE [LARGE SCALE GENOMIC DNA]</scope>
    <source>
        <strain evidence="3 4">ATCC PRA-207</strain>
    </source>
</reference>
<protein>
    <submittedName>
        <fullName evidence="3">60S ribosomal protein L7</fullName>
    </submittedName>
</protein>
<keyword evidence="3" id="KW-0689">Ribosomal protein</keyword>
<keyword evidence="3" id="KW-0687">Ribonucleoprotein</keyword>
<dbReference type="Pfam" id="PF00327">
    <property type="entry name" value="Ribosomal_L30"/>
    <property type="match status" value="1"/>
</dbReference>
<evidence type="ECO:0000256" key="1">
    <source>
        <dbReference type="ARBA" id="ARBA00007594"/>
    </source>
</evidence>
<accession>A0A7J6TY07</accession>
<dbReference type="Gene3D" id="3.30.1390.20">
    <property type="entry name" value="Ribosomal protein L30, ferredoxin-like fold domain"/>
    <property type="match status" value="1"/>
</dbReference>
<evidence type="ECO:0000313" key="4">
    <source>
        <dbReference type="Proteomes" id="UP000553632"/>
    </source>
</evidence>
<dbReference type="InterPro" id="IPR016082">
    <property type="entry name" value="Ribosomal_uL30_ferredoxin-like"/>
</dbReference>
<dbReference type="GO" id="GO:0000463">
    <property type="term" value="P:maturation of LSU-rRNA from tricistronic rRNA transcript (SSU-rRNA, 5.8S rRNA, LSU-rRNA)"/>
    <property type="evidence" value="ECO:0007669"/>
    <property type="project" value="TreeGrafter"/>
</dbReference>
<dbReference type="InterPro" id="IPR039699">
    <property type="entry name" value="Ribosomal_uL30"/>
</dbReference>
<dbReference type="SUPFAM" id="SSF55129">
    <property type="entry name" value="Ribosomal protein L30p/L7e"/>
    <property type="match status" value="1"/>
</dbReference>
<organism evidence="3 4">
    <name type="scientific">Perkinsus olseni</name>
    <name type="common">Perkinsus atlanticus</name>
    <dbReference type="NCBI Taxonomy" id="32597"/>
    <lineage>
        <taxon>Eukaryota</taxon>
        <taxon>Sar</taxon>
        <taxon>Alveolata</taxon>
        <taxon>Perkinsozoa</taxon>
        <taxon>Perkinsea</taxon>
        <taxon>Perkinsida</taxon>
        <taxon>Perkinsidae</taxon>
        <taxon>Perkinsus</taxon>
    </lineage>
</organism>
<comment type="caution">
    <text evidence="3">The sequence shown here is derived from an EMBL/GenBank/DDBJ whole genome shotgun (WGS) entry which is preliminary data.</text>
</comment>
<gene>
    <name evidence="3" type="primary">RPL7</name>
    <name evidence="3" type="ORF">FOZ63_024114</name>
</gene>
<evidence type="ECO:0000259" key="2">
    <source>
        <dbReference type="Pfam" id="PF00327"/>
    </source>
</evidence>
<dbReference type="PANTHER" id="PTHR11524:SF16">
    <property type="entry name" value="LARGE RIBOSOMAL SUBUNIT PROTEIN UL30"/>
    <property type="match status" value="1"/>
</dbReference>
<proteinExistence type="inferred from homology"/>
<dbReference type="AlphaFoldDB" id="A0A7J6TY07"/>
<keyword evidence="4" id="KW-1185">Reference proteome</keyword>
<dbReference type="Proteomes" id="UP000553632">
    <property type="component" value="Unassembled WGS sequence"/>
</dbReference>